<name>A0ABV0EY54_9ENTE</name>
<comment type="domain">
    <text evidence="6">Has an N-terminal Jag-N domain and 2 RNA-binding domains (KH and R3H).</text>
</comment>
<dbReference type="InterPro" id="IPR036867">
    <property type="entry name" value="R3H_dom_sf"/>
</dbReference>
<comment type="subcellular location">
    <subcellularLocation>
        <location evidence="6">Cytoplasm</location>
    </subcellularLocation>
</comment>
<dbReference type="SUPFAM" id="SSF82708">
    <property type="entry name" value="R3H domain"/>
    <property type="match status" value="1"/>
</dbReference>
<evidence type="ECO:0000256" key="6">
    <source>
        <dbReference type="HAMAP-Rule" id="MF_00867"/>
    </source>
</evidence>
<dbReference type="EMBL" id="MAEI02000001">
    <property type="protein sequence ID" value="MEO1780640.1"/>
    <property type="molecule type" value="Genomic_DNA"/>
</dbReference>
<reference evidence="8 9" key="2">
    <citation type="submission" date="2024-02" db="EMBL/GenBank/DDBJ databases">
        <title>The Genome Sequence of Enterococcus diestrammenae JM9A.</title>
        <authorList>
            <person name="Earl A."/>
            <person name="Manson A."/>
            <person name="Gilmore M."/>
            <person name="Sanders J."/>
            <person name="Shea T."/>
            <person name="Howe W."/>
            <person name="Livny J."/>
            <person name="Cuomo C."/>
            <person name="Neafsey D."/>
            <person name="Birren B."/>
        </authorList>
    </citation>
    <scope>NUCLEOTIDE SEQUENCE [LARGE SCALE GENOMIC DNA]</scope>
    <source>
        <strain evidence="8 9">JM9A</strain>
    </source>
</reference>
<dbReference type="Gene3D" id="3.30.300.20">
    <property type="match status" value="1"/>
</dbReference>
<keyword evidence="2 6" id="KW-0694">RNA-binding</keyword>
<organism evidence="8 9">
    <name type="scientific">Enterococcus diestrammenae</name>
    <dbReference type="NCBI Taxonomy" id="1155073"/>
    <lineage>
        <taxon>Bacteria</taxon>
        <taxon>Bacillati</taxon>
        <taxon>Bacillota</taxon>
        <taxon>Bacilli</taxon>
        <taxon>Lactobacillales</taxon>
        <taxon>Enterococcaceae</taxon>
        <taxon>Enterococcus</taxon>
    </lineage>
</organism>
<dbReference type="PANTHER" id="PTHR35800">
    <property type="entry name" value="PROTEIN JAG"/>
    <property type="match status" value="1"/>
</dbReference>
<dbReference type="PANTHER" id="PTHR35800:SF1">
    <property type="entry name" value="RNA-BINDING PROTEIN KHPB"/>
    <property type="match status" value="1"/>
</dbReference>
<dbReference type="InterPro" id="IPR038008">
    <property type="entry name" value="Jag_KH"/>
</dbReference>
<evidence type="ECO:0000313" key="8">
    <source>
        <dbReference type="EMBL" id="MEO1780640.1"/>
    </source>
</evidence>
<evidence type="ECO:0000256" key="5">
    <source>
        <dbReference type="ARBA" id="ARBA00023316"/>
    </source>
</evidence>
<dbReference type="CDD" id="cd02414">
    <property type="entry name" value="KH-II_Jag"/>
    <property type="match status" value="1"/>
</dbReference>
<evidence type="ECO:0000256" key="4">
    <source>
        <dbReference type="ARBA" id="ARBA00023186"/>
    </source>
</evidence>
<dbReference type="Pfam" id="PF01424">
    <property type="entry name" value="R3H"/>
    <property type="match status" value="1"/>
</dbReference>
<sequence length="264" mass="29411">MPIYEGQTVAEAVNKGLSALSITKEEAVVEVIEEAKKGFLGMGKKNARVSVEPSVAEEISEAVTETVAEVTETAPELELVEEEVIPAEEVQVETVSTDFVKVASAQPLVDLEDEEALKELALYLTNITNELNAPALVKMKREDGLILFQLDTQKQGILIGKHGKMLNALQYLAQVFIHRVAKNKLSVVVNVGDYRQKRQAILERLADRTAEKVKRTGRPVFLEPMPAFERKQIHFSLSKDPAVQTHSEGDEPYRYLVVEPAKRY</sequence>
<dbReference type="PROSITE" id="PS51061">
    <property type="entry name" value="R3H"/>
    <property type="match status" value="1"/>
</dbReference>
<dbReference type="NCBIfam" id="NF041568">
    <property type="entry name" value="Jag_EloR"/>
    <property type="match status" value="1"/>
</dbReference>
<gene>
    <name evidence="6" type="primary">khpB</name>
    <name evidence="6" type="synonym">eloR</name>
    <name evidence="8" type="ORF">BAU18_000179</name>
</gene>
<comment type="caution">
    <text evidence="8">The sequence shown here is derived from an EMBL/GenBank/DDBJ whole genome shotgun (WGS) entry which is preliminary data.</text>
</comment>
<keyword evidence="5 6" id="KW-0961">Cell wall biogenesis/degradation</keyword>
<evidence type="ECO:0000313" key="9">
    <source>
        <dbReference type="Proteomes" id="UP001429357"/>
    </source>
</evidence>
<dbReference type="HAMAP" id="MF_00867">
    <property type="entry name" value="KhpB"/>
    <property type="match status" value="1"/>
</dbReference>
<keyword evidence="9" id="KW-1185">Reference proteome</keyword>
<comment type="function">
    <text evidence="6">A probable RNA chaperone. Forms a complex with KhpA which binds to cellular RNA and controls its expression. Plays a role in peptidoglycan (PG) homeostasis and cell length regulation.</text>
</comment>
<dbReference type="Proteomes" id="UP001429357">
    <property type="component" value="Unassembled WGS sequence"/>
</dbReference>
<dbReference type="Pfam" id="PF13083">
    <property type="entry name" value="KH_KhpA-B"/>
    <property type="match status" value="1"/>
</dbReference>
<dbReference type="InterPro" id="IPR001374">
    <property type="entry name" value="R3H_dom"/>
</dbReference>
<dbReference type="Gene3D" id="3.30.30.80">
    <property type="entry name" value="probable RNA-binding protein from clostridium symbiosum atcc 14940"/>
    <property type="match status" value="1"/>
</dbReference>
<dbReference type="Pfam" id="PF14804">
    <property type="entry name" value="Jag_N"/>
    <property type="match status" value="1"/>
</dbReference>
<dbReference type="InterPro" id="IPR015946">
    <property type="entry name" value="KH_dom-like_a/b"/>
</dbReference>
<comment type="subunit">
    <text evidence="6">Forms a complex with KhpA.</text>
</comment>
<dbReference type="InterPro" id="IPR034079">
    <property type="entry name" value="R3H_KhpB"/>
</dbReference>
<dbReference type="InterPro" id="IPR039247">
    <property type="entry name" value="KhpB"/>
</dbReference>
<reference evidence="9" key="1">
    <citation type="submission" date="2016-06" db="EMBL/GenBank/DDBJ databases">
        <title>Four novel species of enterococci isolated from chicken manure.</title>
        <authorList>
            <person name="Van Tyne D."/>
        </authorList>
    </citation>
    <scope>NUCLEOTIDE SEQUENCE [LARGE SCALE GENOMIC DNA]</scope>
    <source>
        <strain evidence="9">JM9A</strain>
    </source>
</reference>
<accession>A0ABV0EY54</accession>
<evidence type="ECO:0000256" key="3">
    <source>
        <dbReference type="ARBA" id="ARBA00022960"/>
    </source>
</evidence>
<dbReference type="Gene3D" id="3.30.1370.50">
    <property type="entry name" value="R3H-like domain"/>
    <property type="match status" value="1"/>
</dbReference>
<feature type="domain" description="R3H" evidence="7">
    <location>
        <begin position="196"/>
        <end position="262"/>
    </location>
</feature>
<dbReference type="SMART" id="SM00393">
    <property type="entry name" value="R3H"/>
    <property type="match status" value="1"/>
</dbReference>
<dbReference type="RefSeq" id="WP_161869425.1">
    <property type="nucleotide sequence ID" value="NZ_JBMRGR010000018.1"/>
</dbReference>
<evidence type="ECO:0000259" key="7">
    <source>
        <dbReference type="PROSITE" id="PS51061"/>
    </source>
</evidence>
<dbReference type="CDD" id="cd02644">
    <property type="entry name" value="R3H_jag"/>
    <property type="match status" value="1"/>
</dbReference>
<comment type="caution">
    <text evidence="6">Lacks conserved residue(s) required for the propagation of feature annotation.</text>
</comment>
<keyword evidence="4 6" id="KW-0143">Chaperone</keyword>
<dbReference type="InterPro" id="IPR032782">
    <property type="entry name" value="KhpB_N"/>
</dbReference>
<comment type="similarity">
    <text evidence="6">Belongs to the KhpB RNA-binding protein family.</text>
</comment>
<dbReference type="InterPro" id="IPR038247">
    <property type="entry name" value="Jag_N_dom_sf"/>
</dbReference>
<keyword evidence="1 6" id="KW-0963">Cytoplasm</keyword>
<evidence type="ECO:0000256" key="2">
    <source>
        <dbReference type="ARBA" id="ARBA00022884"/>
    </source>
</evidence>
<proteinExistence type="inferred from homology"/>
<protein>
    <recommendedName>
        <fullName evidence="6">RNA-binding protein KhpB</fullName>
    </recommendedName>
    <alternativeName>
        <fullName evidence="6">RNA-binding protein EloR</fullName>
    </alternativeName>
</protein>
<evidence type="ECO:0000256" key="1">
    <source>
        <dbReference type="ARBA" id="ARBA00022490"/>
    </source>
</evidence>
<keyword evidence="3 6" id="KW-0133">Cell shape</keyword>
<dbReference type="SMART" id="SM01245">
    <property type="entry name" value="Jag_N"/>
    <property type="match status" value="1"/>
</dbReference>